<organism evidence="3 4">
    <name type="scientific">Clostridium pasteurianum BC1</name>
    <dbReference type="NCBI Taxonomy" id="86416"/>
    <lineage>
        <taxon>Bacteria</taxon>
        <taxon>Bacillati</taxon>
        <taxon>Bacillota</taxon>
        <taxon>Clostridia</taxon>
        <taxon>Eubacteriales</taxon>
        <taxon>Clostridiaceae</taxon>
        <taxon>Clostridium</taxon>
    </lineage>
</organism>
<dbReference type="SMART" id="SM00909">
    <property type="entry name" value="Germane"/>
    <property type="match status" value="1"/>
</dbReference>
<evidence type="ECO:0000256" key="1">
    <source>
        <dbReference type="SAM" id="SignalP"/>
    </source>
</evidence>
<dbReference type="eggNOG" id="COG5401">
    <property type="taxonomic scope" value="Bacteria"/>
</dbReference>
<dbReference type="PROSITE" id="PS51257">
    <property type="entry name" value="PROKAR_LIPOPROTEIN"/>
    <property type="match status" value="1"/>
</dbReference>
<accession>R4KA53</accession>
<dbReference type="EMBL" id="CP003261">
    <property type="protein sequence ID" value="AGK99463.1"/>
    <property type="molecule type" value="Genomic_DNA"/>
</dbReference>
<keyword evidence="1" id="KW-0732">Signal</keyword>
<dbReference type="AlphaFoldDB" id="R4KA53"/>
<dbReference type="InterPro" id="IPR019606">
    <property type="entry name" value="GerMN"/>
</dbReference>
<dbReference type="KEGG" id="cpas:Clopa_4780"/>
<dbReference type="STRING" id="86416.Clopa_4780"/>
<name>R4KA53_CLOPA</name>
<dbReference type="RefSeq" id="WP_015617729.1">
    <property type="nucleotide sequence ID" value="NC_021182.1"/>
</dbReference>
<evidence type="ECO:0000313" key="4">
    <source>
        <dbReference type="Proteomes" id="UP000013523"/>
    </source>
</evidence>
<proteinExistence type="predicted"/>
<feature type="domain" description="GerMN" evidence="2">
    <location>
        <begin position="82"/>
        <end position="169"/>
    </location>
</feature>
<evidence type="ECO:0000313" key="3">
    <source>
        <dbReference type="EMBL" id="AGK99463.1"/>
    </source>
</evidence>
<feature type="chain" id="PRO_5039530233" evidence="1">
    <location>
        <begin position="27"/>
        <end position="189"/>
    </location>
</feature>
<feature type="signal peptide" evidence="1">
    <location>
        <begin position="1"/>
        <end position="26"/>
    </location>
</feature>
<dbReference type="PATRIC" id="fig|86416.3.peg.4773"/>
<dbReference type="HOGENOM" id="CLU_080926_3_0_9"/>
<reference evidence="3 4" key="1">
    <citation type="submission" date="2012-01" db="EMBL/GenBank/DDBJ databases">
        <title>Complete sequence of chromosome of Clostridium pasteurianum BC1.</title>
        <authorList>
            <consortium name="US DOE Joint Genome Institute"/>
            <person name="Lucas S."/>
            <person name="Han J."/>
            <person name="Lapidus A."/>
            <person name="Cheng J.-F."/>
            <person name="Goodwin L."/>
            <person name="Pitluck S."/>
            <person name="Peters L."/>
            <person name="Mikhailova N."/>
            <person name="Teshima H."/>
            <person name="Detter J.C."/>
            <person name="Han C."/>
            <person name="Tapia R."/>
            <person name="Land M."/>
            <person name="Hauser L."/>
            <person name="Kyrpides N."/>
            <person name="Ivanova N."/>
            <person name="Pagani I."/>
            <person name="Dunn J."/>
            <person name="Taghavi S."/>
            <person name="Francis A."/>
            <person name="van der Lelie D."/>
            <person name="Woyke T."/>
        </authorList>
    </citation>
    <scope>NUCLEOTIDE SEQUENCE [LARGE SCALE GENOMIC DNA]</scope>
    <source>
        <strain evidence="3 4">BC1</strain>
    </source>
</reference>
<dbReference type="OrthoDB" id="1935495at2"/>
<dbReference type="Pfam" id="PF10646">
    <property type="entry name" value="Germane"/>
    <property type="match status" value="1"/>
</dbReference>
<evidence type="ECO:0000259" key="2">
    <source>
        <dbReference type="SMART" id="SM00909"/>
    </source>
</evidence>
<gene>
    <name evidence="3" type="ORF">Clopa_4780</name>
</gene>
<keyword evidence="4" id="KW-1185">Reference proteome</keyword>
<protein>
    <submittedName>
        <fullName evidence="3">Sporulation/spore germination protein</fullName>
    </submittedName>
</protein>
<dbReference type="Proteomes" id="UP000013523">
    <property type="component" value="Chromosome"/>
</dbReference>
<sequence length="189" mass="20757">MKKVLGSSMGVVLVCSSLMLSSCSLSSDKANEKLNSKVENVKLYKENGQALDLNLYFDASQSEKKAEIGEEERLIKKDELIGELIVNELIKGPGLESKLKPILPKSTKLLSFSINNDIAFINLSGDARVPMTPVKEEAVLKSLVTSLEQLSSVKKIKIQIDNKDTDTLGGNFDISKPFGEDDIIGRRKK</sequence>